<evidence type="ECO:0000313" key="2">
    <source>
        <dbReference type="Proteomes" id="UP000318431"/>
    </source>
</evidence>
<proteinExistence type="predicted"/>
<comment type="caution">
    <text evidence="1">The sequence shown here is derived from an EMBL/GenBank/DDBJ whole genome shotgun (WGS) entry which is preliminary data.</text>
</comment>
<dbReference type="Proteomes" id="UP000318431">
    <property type="component" value="Unassembled WGS sequence"/>
</dbReference>
<sequence length="120" mass="13348">MCIQEHPKFRAELKTLTDHWSVGGFKIIVLLGKAVRLIHRARQRGYPHGLITRNVTTSGGTSTTIHYVHVPSPYGDVVCIVNDERSGARHCLDLLVIDSTGLGDQWILHPDPFRVAADRA</sequence>
<accession>A0A562RN10</accession>
<evidence type="ECO:0000313" key="1">
    <source>
        <dbReference type="EMBL" id="TWI69810.1"/>
    </source>
</evidence>
<name>A0A562RN10_9BURK</name>
<gene>
    <name evidence="1" type="ORF">IP91_00883</name>
</gene>
<dbReference type="RefSeq" id="WP_145647542.1">
    <property type="nucleotide sequence ID" value="NZ_VLLB01000001.1"/>
</dbReference>
<organism evidence="1 2">
    <name type="scientific">Pseudoduganella lurida</name>
    <dbReference type="NCBI Taxonomy" id="1036180"/>
    <lineage>
        <taxon>Bacteria</taxon>
        <taxon>Pseudomonadati</taxon>
        <taxon>Pseudomonadota</taxon>
        <taxon>Betaproteobacteria</taxon>
        <taxon>Burkholderiales</taxon>
        <taxon>Oxalobacteraceae</taxon>
        <taxon>Telluria group</taxon>
        <taxon>Pseudoduganella</taxon>
    </lineage>
</organism>
<protein>
    <submittedName>
        <fullName evidence="1">Uncharacterized protein</fullName>
    </submittedName>
</protein>
<keyword evidence="2" id="KW-1185">Reference proteome</keyword>
<reference evidence="1 2" key="1">
    <citation type="journal article" date="2015" name="Stand. Genomic Sci.">
        <title>Genomic Encyclopedia of Bacterial and Archaeal Type Strains, Phase III: the genomes of soil and plant-associated and newly described type strains.</title>
        <authorList>
            <person name="Whitman W.B."/>
            <person name="Woyke T."/>
            <person name="Klenk H.P."/>
            <person name="Zhou Y."/>
            <person name="Lilburn T.G."/>
            <person name="Beck B.J."/>
            <person name="De Vos P."/>
            <person name="Vandamme P."/>
            <person name="Eisen J.A."/>
            <person name="Garrity G."/>
            <person name="Hugenholtz P."/>
            <person name="Kyrpides N.C."/>
        </authorList>
    </citation>
    <scope>NUCLEOTIDE SEQUENCE [LARGE SCALE GENOMIC DNA]</scope>
    <source>
        <strain evidence="1 2">CGMCC 1.10822</strain>
    </source>
</reference>
<dbReference type="EMBL" id="VLLB01000001">
    <property type="protein sequence ID" value="TWI69810.1"/>
    <property type="molecule type" value="Genomic_DNA"/>
</dbReference>
<dbReference type="AlphaFoldDB" id="A0A562RN10"/>